<dbReference type="Proteomes" id="UP001165074">
    <property type="component" value="Unassembled WGS sequence"/>
</dbReference>
<evidence type="ECO:0000313" key="4">
    <source>
        <dbReference type="Proteomes" id="UP001165074"/>
    </source>
</evidence>
<dbReference type="GO" id="GO:0004523">
    <property type="term" value="F:RNA-DNA hybrid ribonuclease activity"/>
    <property type="evidence" value="ECO:0007669"/>
    <property type="project" value="InterPro"/>
</dbReference>
<name>A0A9W6W521_9ACTN</name>
<dbReference type="InterPro" id="IPR012337">
    <property type="entry name" value="RNaseH-like_sf"/>
</dbReference>
<dbReference type="AlphaFoldDB" id="A0A9W6W521"/>
<dbReference type="Gene3D" id="3.30.420.10">
    <property type="entry name" value="Ribonuclease H-like superfamily/Ribonuclease H"/>
    <property type="match status" value="1"/>
</dbReference>
<dbReference type="CDD" id="cd00048">
    <property type="entry name" value="DSRM_SF"/>
    <property type="match status" value="1"/>
</dbReference>
<evidence type="ECO:0000256" key="1">
    <source>
        <dbReference type="SAM" id="MobiDB-lite"/>
    </source>
</evidence>
<dbReference type="GO" id="GO:0003676">
    <property type="term" value="F:nucleic acid binding"/>
    <property type="evidence" value="ECO:0007669"/>
    <property type="project" value="InterPro"/>
</dbReference>
<feature type="domain" description="RNase H type-1" evidence="2">
    <location>
        <begin position="136"/>
        <end position="270"/>
    </location>
</feature>
<reference evidence="3" key="1">
    <citation type="submission" date="2023-03" db="EMBL/GenBank/DDBJ databases">
        <title>Actinoallomurus iriomotensis NBRC 103684.</title>
        <authorList>
            <person name="Ichikawa N."/>
            <person name="Sato H."/>
            <person name="Tonouchi N."/>
        </authorList>
    </citation>
    <scope>NUCLEOTIDE SEQUENCE</scope>
    <source>
        <strain evidence="3">NBRC 103684</strain>
    </source>
</reference>
<evidence type="ECO:0000313" key="3">
    <source>
        <dbReference type="EMBL" id="GLY90547.1"/>
    </source>
</evidence>
<feature type="region of interest" description="Disordered" evidence="1">
    <location>
        <begin position="1"/>
        <end position="24"/>
    </location>
</feature>
<dbReference type="EMBL" id="BSTK01000017">
    <property type="protein sequence ID" value="GLY90547.1"/>
    <property type="molecule type" value="Genomic_DNA"/>
</dbReference>
<dbReference type="Pfam" id="PF00075">
    <property type="entry name" value="RNase_H"/>
    <property type="match status" value="1"/>
</dbReference>
<dbReference type="InterPro" id="IPR002156">
    <property type="entry name" value="RNaseH_domain"/>
</dbReference>
<dbReference type="PROSITE" id="PS50879">
    <property type="entry name" value="RNASE_H_1"/>
    <property type="match status" value="1"/>
</dbReference>
<proteinExistence type="predicted"/>
<gene>
    <name evidence="3" type="ORF">Airi02_084760</name>
</gene>
<keyword evidence="4" id="KW-1185">Reference proteome</keyword>
<protein>
    <recommendedName>
        <fullName evidence="2">RNase H type-1 domain-containing protein</fullName>
    </recommendedName>
</protein>
<dbReference type="SUPFAM" id="SSF53098">
    <property type="entry name" value="Ribonuclease H-like"/>
    <property type="match status" value="1"/>
</dbReference>
<comment type="caution">
    <text evidence="3">The sequence shown here is derived from an EMBL/GenBank/DDBJ whole genome shotgun (WGS) entry which is preliminary data.</text>
</comment>
<dbReference type="InterPro" id="IPR036397">
    <property type="entry name" value="RNaseH_sf"/>
</dbReference>
<evidence type="ECO:0000259" key="2">
    <source>
        <dbReference type="PROSITE" id="PS50879"/>
    </source>
</evidence>
<accession>A0A9W6W521</accession>
<sequence length="360" mass="39101">MMPEPEESPAGPVPPWQLEQAPSRSAAVIAAATAEPDVTDEVLAEKLGVPLKQVRRLLWAARRNGRIPPTAKDPDRGLRSAAVAIFMRVPDSSKQAIADELGIGKRRVYGLLRTAELLGEIPPGMRTRMDQRSDCGLPLAFVWTDGSAPGGNRHGPSAWAAIIRWGADPSAKVRKLGGRLPEPNSARAELAAAIHALRALHRPACVTLHCDHDTVVDGATGQATPRAHLDLWDELREASASHHITWLWVRAHRTSRGNRDADSLARAVRKDSRLRKSWREDLRAGRVANAVNHLVHIGRLRHLTWEFSTIGPLHRPTHIATAATVDNHIGEHFTATGTGSSKAAAKTDALTRLVATLGIE</sequence>
<organism evidence="3 4">
    <name type="scientific">Actinoallomurus iriomotensis</name>
    <dbReference type="NCBI Taxonomy" id="478107"/>
    <lineage>
        <taxon>Bacteria</taxon>
        <taxon>Bacillati</taxon>
        <taxon>Actinomycetota</taxon>
        <taxon>Actinomycetes</taxon>
        <taxon>Streptosporangiales</taxon>
        <taxon>Thermomonosporaceae</taxon>
        <taxon>Actinoallomurus</taxon>
    </lineage>
</organism>